<accession>A0A2U1Q7T5</accession>
<dbReference type="Proteomes" id="UP000245207">
    <property type="component" value="Unassembled WGS sequence"/>
</dbReference>
<keyword evidence="1 3" id="KW-0853">WD repeat</keyword>
<gene>
    <name evidence="4" type="ORF">CTI12_AA064490</name>
</gene>
<organism evidence="4 5">
    <name type="scientific">Artemisia annua</name>
    <name type="common">Sweet wormwood</name>
    <dbReference type="NCBI Taxonomy" id="35608"/>
    <lineage>
        <taxon>Eukaryota</taxon>
        <taxon>Viridiplantae</taxon>
        <taxon>Streptophyta</taxon>
        <taxon>Embryophyta</taxon>
        <taxon>Tracheophyta</taxon>
        <taxon>Spermatophyta</taxon>
        <taxon>Magnoliopsida</taxon>
        <taxon>eudicotyledons</taxon>
        <taxon>Gunneridae</taxon>
        <taxon>Pentapetalae</taxon>
        <taxon>asterids</taxon>
        <taxon>campanulids</taxon>
        <taxon>Asterales</taxon>
        <taxon>Asteraceae</taxon>
        <taxon>Asteroideae</taxon>
        <taxon>Anthemideae</taxon>
        <taxon>Artemisiinae</taxon>
        <taxon>Artemisia</taxon>
    </lineage>
</organism>
<keyword evidence="5" id="KW-1185">Reference proteome</keyword>
<dbReference type="InterPro" id="IPR050459">
    <property type="entry name" value="WD_repeat_RBAP46/RBAP48/MSI1"/>
</dbReference>
<evidence type="ECO:0000256" key="1">
    <source>
        <dbReference type="ARBA" id="ARBA00022574"/>
    </source>
</evidence>
<dbReference type="Gene3D" id="2.130.10.10">
    <property type="entry name" value="YVTN repeat-like/Quinoprotein amine dehydrogenase"/>
    <property type="match status" value="1"/>
</dbReference>
<feature type="repeat" description="WD" evidence="3">
    <location>
        <begin position="48"/>
        <end position="90"/>
    </location>
</feature>
<dbReference type="EMBL" id="PKPP01000343">
    <property type="protein sequence ID" value="PWA93982.1"/>
    <property type="molecule type" value="Genomic_DNA"/>
</dbReference>
<evidence type="ECO:0000313" key="5">
    <source>
        <dbReference type="Proteomes" id="UP000245207"/>
    </source>
</evidence>
<comment type="caution">
    <text evidence="4">The sequence shown here is derived from an EMBL/GenBank/DDBJ whole genome shotgun (WGS) entry which is preliminary data.</text>
</comment>
<dbReference type="OrthoDB" id="1651911at2759"/>
<dbReference type="AlphaFoldDB" id="A0A2U1Q7T5"/>
<keyword evidence="2" id="KW-0677">Repeat</keyword>
<dbReference type="PANTHER" id="PTHR22850">
    <property type="entry name" value="WD40 REPEAT FAMILY"/>
    <property type="match status" value="1"/>
</dbReference>
<evidence type="ECO:0000256" key="2">
    <source>
        <dbReference type="ARBA" id="ARBA00022737"/>
    </source>
</evidence>
<protein>
    <submittedName>
        <fullName evidence="4">Histone-binding protein MSI1</fullName>
    </submittedName>
</protein>
<sequence length="92" mass="10610">MKRLQNSKQRHNNTKQRPKYRFQLHLLDCLIANTKNIKDGPSELLFLHGGHTNVVSDSSWKPCEDWTVASVAADNSLQIWRLAETSSMMKMI</sequence>
<evidence type="ECO:0000256" key="3">
    <source>
        <dbReference type="PROSITE-ProRule" id="PRU00221"/>
    </source>
</evidence>
<dbReference type="InterPro" id="IPR036322">
    <property type="entry name" value="WD40_repeat_dom_sf"/>
</dbReference>
<dbReference type="PROSITE" id="PS50082">
    <property type="entry name" value="WD_REPEATS_2"/>
    <property type="match status" value="1"/>
</dbReference>
<dbReference type="SUPFAM" id="SSF50978">
    <property type="entry name" value="WD40 repeat-like"/>
    <property type="match status" value="1"/>
</dbReference>
<dbReference type="InterPro" id="IPR001680">
    <property type="entry name" value="WD40_rpt"/>
</dbReference>
<dbReference type="STRING" id="35608.A0A2U1Q7T5"/>
<name>A0A2U1Q7T5_ARTAN</name>
<evidence type="ECO:0000313" key="4">
    <source>
        <dbReference type="EMBL" id="PWA93982.1"/>
    </source>
</evidence>
<proteinExistence type="predicted"/>
<dbReference type="InterPro" id="IPR015943">
    <property type="entry name" value="WD40/YVTN_repeat-like_dom_sf"/>
</dbReference>
<reference evidence="4 5" key="1">
    <citation type="journal article" date="2018" name="Mol. Plant">
        <title>The genome of Artemisia annua provides insight into the evolution of Asteraceae family and artemisinin biosynthesis.</title>
        <authorList>
            <person name="Shen Q."/>
            <person name="Zhang L."/>
            <person name="Liao Z."/>
            <person name="Wang S."/>
            <person name="Yan T."/>
            <person name="Shi P."/>
            <person name="Liu M."/>
            <person name="Fu X."/>
            <person name="Pan Q."/>
            <person name="Wang Y."/>
            <person name="Lv Z."/>
            <person name="Lu X."/>
            <person name="Zhang F."/>
            <person name="Jiang W."/>
            <person name="Ma Y."/>
            <person name="Chen M."/>
            <person name="Hao X."/>
            <person name="Li L."/>
            <person name="Tang Y."/>
            <person name="Lv G."/>
            <person name="Zhou Y."/>
            <person name="Sun X."/>
            <person name="Brodelius P.E."/>
            <person name="Rose J.K.C."/>
            <person name="Tang K."/>
        </authorList>
    </citation>
    <scope>NUCLEOTIDE SEQUENCE [LARGE SCALE GENOMIC DNA]</scope>
    <source>
        <strain evidence="5">cv. Huhao1</strain>
        <tissue evidence="4">Leaf</tissue>
    </source>
</reference>